<evidence type="ECO:0000256" key="2">
    <source>
        <dbReference type="ARBA" id="ARBA00022898"/>
    </source>
</evidence>
<sequence length="86" mass="9687">MIFSSHNVVSSDLLQKISKVAYAHGAFVVNTLIYHASDVSLLVHGFVDIVMHSATKFISSHSDFMAGVLVFRGERFFPLFRIRFII</sequence>
<name>A0AAF0UHE6_SOLVR</name>
<evidence type="ECO:0008006" key="6">
    <source>
        <dbReference type="Google" id="ProtNLM"/>
    </source>
</evidence>
<keyword evidence="2 3" id="KW-0663">Pyridoxal phosphate</keyword>
<evidence type="ECO:0000256" key="1">
    <source>
        <dbReference type="ARBA" id="ARBA00001933"/>
    </source>
</evidence>
<proteinExistence type="inferred from homology"/>
<reference evidence="4" key="1">
    <citation type="submission" date="2023-08" db="EMBL/GenBank/DDBJ databases">
        <title>A de novo genome assembly of Solanum verrucosum Schlechtendal, a Mexican diploid species geographically isolated from the other diploid A-genome species in potato relatives.</title>
        <authorList>
            <person name="Hosaka K."/>
        </authorList>
    </citation>
    <scope>NUCLEOTIDE SEQUENCE</scope>
    <source>
        <tissue evidence="4">Young leaves</tissue>
    </source>
</reference>
<dbReference type="Proteomes" id="UP001234989">
    <property type="component" value="Chromosome 9"/>
</dbReference>
<keyword evidence="5" id="KW-1185">Reference proteome</keyword>
<dbReference type="EMBL" id="CP133620">
    <property type="protein sequence ID" value="WMV45696.1"/>
    <property type="molecule type" value="Genomic_DNA"/>
</dbReference>
<evidence type="ECO:0000256" key="3">
    <source>
        <dbReference type="RuleBase" id="RU362118"/>
    </source>
</evidence>
<dbReference type="GO" id="GO:0030170">
    <property type="term" value="F:pyridoxal phosphate binding"/>
    <property type="evidence" value="ECO:0007669"/>
    <property type="project" value="InterPro"/>
</dbReference>
<dbReference type="Pfam" id="PF01053">
    <property type="entry name" value="Cys_Met_Meta_PP"/>
    <property type="match status" value="1"/>
</dbReference>
<accession>A0AAF0UHE6</accession>
<evidence type="ECO:0000313" key="4">
    <source>
        <dbReference type="EMBL" id="WMV45696.1"/>
    </source>
</evidence>
<dbReference type="GO" id="GO:0019346">
    <property type="term" value="P:transsulfuration"/>
    <property type="evidence" value="ECO:0007669"/>
    <property type="project" value="InterPro"/>
</dbReference>
<dbReference type="AlphaFoldDB" id="A0AAF0UHE6"/>
<dbReference type="InterPro" id="IPR015421">
    <property type="entry name" value="PyrdxlP-dep_Trfase_major"/>
</dbReference>
<comment type="similarity">
    <text evidence="3">Belongs to the trans-sulfuration enzymes family.</text>
</comment>
<comment type="cofactor">
    <cofactor evidence="1 3">
        <name>pyridoxal 5'-phosphate</name>
        <dbReference type="ChEBI" id="CHEBI:597326"/>
    </cofactor>
</comment>
<dbReference type="InterPro" id="IPR015424">
    <property type="entry name" value="PyrdxlP-dep_Trfase"/>
</dbReference>
<organism evidence="4 5">
    <name type="scientific">Solanum verrucosum</name>
    <dbReference type="NCBI Taxonomy" id="315347"/>
    <lineage>
        <taxon>Eukaryota</taxon>
        <taxon>Viridiplantae</taxon>
        <taxon>Streptophyta</taxon>
        <taxon>Embryophyta</taxon>
        <taxon>Tracheophyta</taxon>
        <taxon>Spermatophyta</taxon>
        <taxon>Magnoliopsida</taxon>
        <taxon>eudicotyledons</taxon>
        <taxon>Gunneridae</taxon>
        <taxon>Pentapetalae</taxon>
        <taxon>asterids</taxon>
        <taxon>lamiids</taxon>
        <taxon>Solanales</taxon>
        <taxon>Solanaceae</taxon>
        <taxon>Solanoideae</taxon>
        <taxon>Solaneae</taxon>
        <taxon>Solanum</taxon>
    </lineage>
</organism>
<dbReference type="SUPFAM" id="SSF53383">
    <property type="entry name" value="PLP-dependent transferases"/>
    <property type="match status" value="1"/>
</dbReference>
<dbReference type="InterPro" id="IPR000277">
    <property type="entry name" value="Cys/Met-Metab_PyrdxlP-dep_enz"/>
</dbReference>
<evidence type="ECO:0000313" key="5">
    <source>
        <dbReference type="Proteomes" id="UP001234989"/>
    </source>
</evidence>
<dbReference type="Gene3D" id="3.40.640.10">
    <property type="entry name" value="Type I PLP-dependent aspartate aminotransferase-like (Major domain)"/>
    <property type="match status" value="1"/>
</dbReference>
<protein>
    <recommendedName>
        <fullName evidence="6">Cystathionine beta-lyase</fullName>
    </recommendedName>
</protein>
<gene>
    <name evidence="4" type="ORF">MTR67_039081</name>
</gene>